<evidence type="ECO:0000313" key="4">
    <source>
        <dbReference type="Proteomes" id="UP000318626"/>
    </source>
</evidence>
<evidence type="ECO:0000256" key="2">
    <source>
        <dbReference type="SAM" id="Phobius"/>
    </source>
</evidence>
<dbReference type="AlphaFoldDB" id="A0A518C5N9"/>
<feature type="transmembrane region" description="Helical" evidence="2">
    <location>
        <begin position="842"/>
        <end position="862"/>
    </location>
</feature>
<sequence>MNKDNAPPPVRSPALQRLKTCLGIALPFLILGGFFFGQAFVDQEHFVFRDAAHFYYPLFHEVTRQWKAGEVPLWSPYDGIGMPLAADGTSSVFYPFKAILLGPFDYDTGLRIYYVFHFLLAYAGTFVAARTWKCSLFGACLAASAYTFCGPTLSYTCNLVFLVGAAWLPWVLVAGWHVFNKPCPRSMSLLAVCLGMMVLGGDPQAAFHCMLLLCLGALFFAVPSAGLSDWKAWARQRSVRLAALLLAASFAGLLSAIQVLPTAQWSQRSDRLAAQTSTNAYQFTARWATGELTQRHWDDIRGIYPKTGHGRQSFDFSISPWLLPEVFCSNFSGKFYPQRQRWAQILPGEGRIWFPALFVGTLTVLCAVVGFRCRSRGGIDQFMLAMTLFGLLACFGWYGLGWIVGEVSYFFNGPTTDDLPVGSPFGGLYWFLVVFVPKYAAFRYPAKWYIVFCFGISILAGRGLPRAIRLSATSKRRLLMLAISSLLLGAAIYLNAAWISTTLPTEPPDDLFGPLDALAGIRDMAQGIFQMAAVILLTLLIVGYAPKQWRPGLLVGLLIVDMALANAWVAPTAPQEVWKQNTAANVLPKSTSDDPLPGVYRTRNLHFYPTSFDLKGSDDRQREGLAIDRENLYPRYQLIQNVRLAPSITSIFPTDYQLVISEAYSPQNRPLVLNLLGTRKIWDYGPDKVRVSTNNPDAWPAAWWRPNATWIEAPDNTIPSQASATEQILEELRRNSSSPGGVLEGNPGEHANDAQTAEDIRSVEVLCQRPRAGSIQIELKDAQPGWLFIREYFDDGWTCQVTQADGIVRPAIPIYRANRIMMAVPVEAGDTKVTLTYWPRSFVIGAVVSGLSWLALIVLFAAKGVWAAFGRR</sequence>
<feature type="transmembrane region" description="Helical" evidence="2">
    <location>
        <begin position="352"/>
        <end position="371"/>
    </location>
</feature>
<feature type="transmembrane region" description="Helical" evidence="2">
    <location>
        <begin position="477"/>
        <end position="499"/>
    </location>
</feature>
<gene>
    <name evidence="3" type="ORF">Pan97_15310</name>
</gene>
<dbReference type="OrthoDB" id="231679at2"/>
<evidence type="ECO:0000256" key="1">
    <source>
        <dbReference type="SAM" id="MobiDB-lite"/>
    </source>
</evidence>
<dbReference type="RefSeq" id="WP_144971474.1">
    <property type="nucleotide sequence ID" value="NZ_CP036289.1"/>
</dbReference>
<feature type="transmembrane region" description="Helical" evidence="2">
    <location>
        <begin position="524"/>
        <end position="545"/>
    </location>
</feature>
<feature type="transmembrane region" description="Helical" evidence="2">
    <location>
        <begin position="239"/>
        <end position="260"/>
    </location>
</feature>
<dbReference type="EMBL" id="CP036289">
    <property type="protein sequence ID" value="QDU74522.1"/>
    <property type="molecule type" value="Genomic_DNA"/>
</dbReference>
<keyword evidence="2" id="KW-0472">Membrane</keyword>
<keyword evidence="2" id="KW-1133">Transmembrane helix</keyword>
<feature type="transmembrane region" description="Helical" evidence="2">
    <location>
        <begin position="112"/>
        <end position="129"/>
    </location>
</feature>
<dbReference type="Proteomes" id="UP000318626">
    <property type="component" value="Chromosome"/>
</dbReference>
<dbReference type="PANTHER" id="PTHR38454:SF1">
    <property type="entry name" value="INTEGRAL MEMBRANE PROTEIN"/>
    <property type="match status" value="1"/>
</dbReference>
<accession>A0A518C5N9</accession>
<feature type="transmembrane region" description="Helical" evidence="2">
    <location>
        <begin position="21"/>
        <end position="41"/>
    </location>
</feature>
<proteinExistence type="predicted"/>
<dbReference type="KEGG" id="bvo:Pan97_15310"/>
<organism evidence="3 4">
    <name type="scientific">Bremerella volcania</name>
    <dbReference type="NCBI Taxonomy" id="2527984"/>
    <lineage>
        <taxon>Bacteria</taxon>
        <taxon>Pseudomonadati</taxon>
        <taxon>Planctomycetota</taxon>
        <taxon>Planctomycetia</taxon>
        <taxon>Pirellulales</taxon>
        <taxon>Pirellulaceae</taxon>
        <taxon>Bremerella</taxon>
    </lineage>
</organism>
<feature type="transmembrane region" description="Helical" evidence="2">
    <location>
        <begin position="205"/>
        <end position="227"/>
    </location>
</feature>
<keyword evidence="2" id="KW-0812">Transmembrane</keyword>
<keyword evidence="4" id="KW-1185">Reference proteome</keyword>
<dbReference type="InterPro" id="IPR018580">
    <property type="entry name" value="Uncharacterised_YfhO"/>
</dbReference>
<dbReference type="PANTHER" id="PTHR38454">
    <property type="entry name" value="INTEGRAL MEMBRANE PROTEIN-RELATED"/>
    <property type="match status" value="1"/>
</dbReference>
<protein>
    <submittedName>
        <fullName evidence="3">Bacterial membrane protein YfhO</fullName>
    </submittedName>
</protein>
<feature type="transmembrane region" description="Helical" evidence="2">
    <location>
        <begin position="552"/>
        <end position="570"/>
    </location>
</feature>
<name>A0A518C5N9_9BACT</name>
<feature type="transmembrane region" description="Helical" evidence="2">
    <location>
        <begin position="383"/>
        <end position="404"/>
    </location>
</feature>
<reference evidence="4" key="1">
    <citation type="submission" date="2019-02" db="EMBL/GenBank/DDBJ databases">
        <title>Deep-cultivation of Planctomycetes and their phenomic and genomic characterization uncovers novel biology.</title>
        <authorList>
            <person name="Wiegand S."/>
            <person name="Jogler M."/>
            <person name="Boedeker C."/>
            <person name="Pinto D."/>
            <person name="Vollmers J."/>
            <person name="Rivas-Marin E."/>
            <person name="Kohn T."/>
            <person name="Peeters S.H."/>
            <person name="Heuer A."/>
            <person name="Rast P."/>
            <person name="Oberbeckmann S."/>
            <person name="Bunk B."/>
            <person name="Jeske O."/>
            <person name="Meyerdierks A."/>
            <person name="Storesund J.E."/>
            <person name="Kallscheuer N."/>
            <person name="Luecker S."/>
            <person name="Lage O.M."/>
            <person name="Pohl T."/>
            <person name="Merkel B.J."/>
            <person name="Hornburger P."/>
            <person name="Mueller R.-W."/>
            <person name="Bruemmer F."/>
            <person name="Labrenz M."/>
            <person name="Spormann A.M."/>
            <person name="Op den Camp H."/>
            <person name="Overmann J."/>
            <person name="Amann R."/>
            <person name="Jetten M.S.M."/>
            <person name="Mascher T."/>
            <person name="Medema M.H."/>
            <person name="Devos D.P."/>
            <person name="Kaster A.-K."/>
            <person name="Ovreas L."/>
            <person name="Rohde M."/>
            <person name="Galperin M.Y."/>
            <person name="Jogler C."/>
        </authorList>
    </citation>
    <scope>NUCLEOTIDE SEQUENCE [LARGE SCALE GENOMIC DNA]</scope>
    <source>
        <strain evidence="4">Pan97</strain>
    </source>
</reference>
<feature type="region of interest" description="Disordered" evidence="1">
    <location>
        <begin position="733"/>
        <end position="755"/>
    </location>
</feature>
<feature type="transmembrane region" description="Helical" evidence="2">
    <location>
        <begin position="159"/>
        <end position="176"/>
    </location>
</feature>
<evidence type="ECO:0000313" key="3">
    <source>
        <dbReference type="EMBL" id="QDU74522.1"/>
    </source>
</evidence>